<evidence type="ECO:0008006" key="3">
    <source>
        <dbReference type="Google" id="ProtNLM"/>
    </source>
</evidence>
<proteinExistence type="predicted"/>
<evidence type="ECO:0000313" key="2">
    <source>
        <dbReference type="Proteomes" id="UP001279734"/>
    </source>
</evidence>
<dbReference type="PANTHER" id="PTHR35294:SF1">
    <property type="entry name" value="OS05G0409000 PROTEIN"/>
    <property type="match status" value="1"/>
</dbReference>
<dbReference type="SUPFAM" id="SSF46934">
    <property type="entry name" value="UBA-like"/>
    <property type="match status" value="1"/>
</dbReference>
<dbReference type="InterPro" id="IPR009060">
    <property type="entry name" value="UBA-like_sf"/>
</dbReference>
<dbReference type="Proteomes" id="UP001279734">
    <property type="component" value="Unassembled WGS sequence"/>
</dbReference>
<sequence length="208" mass="23855">MVGSTTLMTRMTIVGVTEAELIMIQLPTTTVGLWSPKSIRRKMPNVSTRQEMVLFTDNDNREKICQKNKRKHQRQKKRMAQELHERCSCFLLSRKLEALSPQPVGMGLSAEQATVALILNEGRIEESVAWLFEGGEEVHKQTDQNPELAWILEMEDRFQYSKQQIERAIISCEGYLHMAEETSRAPKQDPPSILPSLEETINLQFKTP</sequence>
<organism evidence="1 2">
    <name type="scientific">Nepenthes gracilis</name>
    <name type="common">Slender pitcher plant</name>
    <dbReference type="NCBI Taxonomy" id="150966"/>
    <lineage>
        <taxon>Eukaryota</taxon>
        <taxon>Viridiplantae</taxon>
        <taxon>Streptophyta</taxon>
        <taxon>Embryophyta</taxon>
        <taxon>Tracheophyta</taxon>
        <taxon>Spermatophyta</taxon>
        <taxon>Magnoliopsida</taxon>
        <taxon>eudicotyledons</taxon>
        <taxon>Gunneridae</taxon>
        <taxon>Pentapetalae</taxon>
        <taxon>Caryophyllales</taxon>
        <taxon>Nepenthaceae</taxon>
        <taxon>Nepenthes</taxon>
    </lineage>
</organism>
<gene>
    <name evidence="1" type="ORF">Nepgr_013280</name>
</gene>
<dbReference type="Gene3D" id="1.10.8.10">
    <property type="entry name" value="DNA helicase RuvA subunit, C-terminal domain"/>
    <property type="match status" value="1"/>
</dbReference>
<dbReference type="AlphaFoldDB" id="A0AAD3SIM0"/>
<name>A0AAD3SIM0_NEPGR</name>
<comment type="caution">
    <text evidence="1">The sequence shown here is derived from an EMBL/GenBank/DDBJ whole genome shotgun (WGS) entry which is preliminary data.</text>
</comment>
<reference evidence="1" key="1">
    <citation type="submission" date="2023-05" db="EMBL/GenBank/DDBJ databases">
        <title>Nepenthes gracilis genome sequencing.</title>
        <authorList>
            <person name="Fukushima K."/>
        </authorList>
    </citation>
    <scope>NUCLEOTIDE SEQUENCE</scope>
    <source>
        <strain evidence="1">SING2019-196</strain>
    </source>
</reference>
<dbReference type="PANTHER" id="PTHR35294">
    <property type="entry name" value="UBIQUITIN-ASSOCIATED/TRANSLATION ELONGATION FACTOR EF1B PROTEIN"/>
    <property type="match status" value="1"/>
</dbReference>
<dbReference type="EMBL" id="BSYO01000011">
    <property type="protein sequence ID" value="GMH11439.1"/>
    <property type="molecule type" value="Genomic_DNA"/>
</dbReference>
<accession>A0AAD3SIM0</accession>
<keyword evidence="2" id="KW-1185">Reference proteome</keyword>
<protein>
    <recommendedName>
        <fullName evidence="3">UBA domain-containing protein</fullName>
    </recommendedName>
</protein>
<evidence type="ECO:0000313" key="1">
    <source>
        <dbReference type="EMBL" id="GMH11439.1"/>
    </source>
</evidence>